<evidence type="ECO:0008006" key="17">
    <source>
        <dbReference type="Google" id="ProtNLM"/>
    </source>
</evidence>
<dbReference type="FunFam" id="3.40.50.300:FF:000299">
    <property type="entry name" value="ABC transporter ATP-binding protein/permease"/>
    <property type="match status" value="1"/>
</dbReference>
<evidence type="ECO:0000259" key="12">
    <source>
        <dbReference type="PROSITE" id="PS50893"/>
    </source>
</evidence>
<dbReference type="Pfam" id="PF00005">
    <property type="entry name" value="ABC_tran"/>
    <property type="match status" value="1"/>
</dbReference>
<organism evidence="15 16">
    <name type="scientific">Chlorogloeopsis fritschii PCC 6912</name>
    <dbReference type="NCBI Taxonomy" id="211165"/>
    <lineage>
        <taxon>Bacteria</taxon>
        <taxon>Bacillati</taxon>
        <taxon>Cyanobacteriota</taxon>
        <taxon>Cyanophyceae</taxon>
        <taxon>Nostocales</taxon>
        <taxon>Chlorogloeopsidaceae</taxon>
        <taxon>Chlorogloeopsis</taxon>
    </lineage>
</organism>
<keyword evidence="10 11" id="KW-0472">Membrane</keyword>
<dbReference type="PROSITE" id="PS50990">
    <property type="entry name" value="PEPTIDASE_C39"/>
    <property type="match status" value="1"/>
</dbReference>
<feature type="transmembrane region" description="Helical" evidence="11">
    <location>
        <begin position="311"/>
        <end position="331"/>
    </location>
</feature>
<evidence type="ECO:0000259" key="14">
    <source>
        <dbReference type="PROSITE" id="PS50990"/>
    </source>
</evidence>
<proteinExistence type="predicted"/>
<keyword evidence="8" id="KW-0067">ATP-binding</keyword>
<dbReference type="GO" id="GO:0008234">
    <property type="term" value="F:cysteine-type peptidase activity"/>
    <property type="evidence" value="ECO:0007669"/>
    <property type="project" value="UniProtKB-KW"/>
</dbReference>
<evidence type="ECO:0000256" key="5">
    <source>
        <dbReference type="ARBA" id="ARBA00022741"/>
    </source>
</evidence>
<dbReference type="GO" id="GO:0006508">
    <property type="term" value="P:proteolysis"/>
    <property type="evidence" value="ECO:0007669"/>
    <property type="project" value="InterPro"/>
</dbReference>
<dbReference type="CDD" id="cd18569">
    <property type="entry name" value="ABC_6TM_NHLM_bacteriocin"/>
    <property type="match status" value="1"/>
</dbReference>
<feature type="transmembrane region" description="Helical" evidence="11">
    <location>
        <begin position="210"/>
        <end position="228"/>
    </location>
</feature>
<dbReference type="InterPro" id="IPR017871">
    <property type="entry name" value="ABC_transporter-like_CS"/>
</dbReference>
<dbReference type="RefSeq" id="WP_016873571.1">
    <property type="nucleotide sequence ID" value="NZ_AJLN01000046.1"/>
</dbReference>
<evidence type="ECO:0000256" key="7">
    <source>
        <dbReference type="ARBA" id="ARBA00022807"/>
    </source>
</evidence>
<gene>
    <name evidence="15" type="ORF">PCC6912_17540</name>
</gene>
<dbReference type="GO" id="GO:0016887">
    <property type="term" value="F:ATP hydrolysis activity"/>
    <property type="evidence" value="ECO:0007669"/>
    <property type="project" value="InterPro"/>
</dbReference>
<keyword evidence="2" id="KW-0813">Transport</keyword>
<evidence type="ECO:0000313" key="15">
    <source>
        <dbReference type="EMBL" id="RUR84160.1"/>
    </source>
</evidence>
<name>A0A433NMA0_CHLFR</name>
<keyword evidence="3" id="KW-1003">Cell membrane</keyword>
<evidence type="ECO:0000256" key="10">
    <source>
        <dbReference type="ARBA" id="ARBA00023136"/>
    </source>
</evidence>
<protein>
    <recommendedName>
        <fullName evidence="17">NHLP family bacteriocin export ABC transporter peptidase/permease/ATPase</fullName>
    </recommendedName>
</protein>
<evidence type="ECO:0000256" key="9">
    <source>
        <dbReference type="ARBA" id="ARBA00022989"/>
    </source>
</evidence>
<dbReference type="GO" id="GO:0015421">
    <property type="term" value="F:ABC-type oligopeptide transporter activity"/>
    <property type="evidence" value="ECO:0007669"/>
    <property type="project" value="TreeGrafter"/>
</dbReference>
<dbReference type="PANTHER" id="PTHR43394:SF1">
    <property type="entry name" value="ATP-BINDING CASSETTE SUB-FAMILY B MEMBER 10, MITOCHONDRIAL"/>
    <property type="match status" value="1"/>
</dbReference>
<evidence type="ECO:0000256" key="4">
    <source>
        <dbReference type="ARBA" id="ARBA00022692"/>
    </source>
</evidence>
<reference evidence="15 16" key="1">
    <citation type="journal article" date="2019" name="Genome Biol. Evol.">
        <title>Day and night: Metabolic profiles and evolutionary relationships of six axenic non-marine cyanobacteria.</title>
        <authorList>
            <person name="Will S.E."/>
            <person name="Henke P."/>
            <person name="Boedeker C."/>
            <person name="Huang S."/>
            <person name="Brinkmann H."/>
            <person name="Rohde M."/>
            <person name="Jarek M."/>
            <person name="Friedl T."/>
            <person name="Seufert S."/>
            <person name="Schumacher M."/>
            <person name="Overmann J."/>
            <person name="Neumann-Schaal M."/>
            <person name="Petersen J."/>
        </authorList>
    </citation>
    <scope>NUCLEOTIDE SEQUENCE [LARGE SCALE GENOMIC DNA]</scope>
    <source>
        <strain evidence="15 16">PCC 6912</strain>
    </source>
</reference>
<dbReference type="PANTHER" id="PTHR43394">
    <property type="entry name" value="ATP-DEPENDENT PERMEASE MDL1, MITOCHONDRIAL"/>
    <property type="match status" value="1"/>
</dbReference>
<evidence type="ECO:0000259" key="13">
    <source>
        <dbReference type="PROSITE" id="PS50929"/>
    </source>
</evidence>
<dbReference type="InterPro" id="IPR003439">
    <property type="entry name" value="ABC_transporter-like_ATP-bd"/>
</dbReference>
<dbReference type="SUPFAM" id="SSF90123">
    <property type="entry name" value="ABC transporter transmembrane region"/>
    <property type="match status" value="1"/>
</dbReference>
<evidence type="ECO:0000256" key="1">
    <source>
        <dbReference type="ARBA" id="ARBA00004651"/>
    </source>
</evidence>
<feature type="domain" description="Peptidase C39" evidence="14">
    <location>
        <begin position="25"/>
        <end position="144"/>
    </location>
</feature>
<dbReference type="InterPro" id="IPR003593">
    <property type="entry name" value="AAA+_ATPase"/>
</dbReference>
<feature type="transmembrane region" description="Helical" evidence="11">
    <location>
        <begin position="284"/>
        <end position="304"/>
    </location>
</feature>
<evidence type="ECO:0000313" key="16">
    <source>
        <dbReference type="Proteomes" id="UP000268857"/>
    </source>
</evidence>
<dbReference type="Pfam" id="PF03412">
    <property type="entry name" value="Peptidase_C39"/>
    <property type="match status" value="1"/>
</dbReference>
<dbReference type="GO" id="GO:0005524">
    <property type="term" value="F:ATP binding"/>
    <property type="evidence" value="ECO:0007669"/>
    <property type="project" value="UniProtKB-KW"/>
</dbReference>
<evidence type="ECO:0000256" key="6">
    <source>
        <dbReference type="ARBA" id="ARBA00022801"/>
    </source>
</evidence>
<keyword evidence="5" id="KW-0547">Nucleotide-binding</keyword>
<evidence type="ECO:0000256" key="11">
    <source>
        <dbReference type="SAM" id="Phobius"/>
    </source>
</evidence>
<feature type="domain" description="ABC transmembrane type-1" evidence="13">
    <location>
        <begin position="175"/>
        <end position="456"/>
    </location>
</feature>
<feature type="transmembrane region" description="Helical" evidence="11">
    <location>
        <begin position="171"/>
        <end position="190"/>
    </location>
</feature>
<dbReference type="Gene3D" id="3.90.70.10">
    <property type="entry name" value="Cysteine proteinases"/>
    <property type="match status" value="1"/>
</dbReference>
<dbReference type="Gene3D" id="3.40.50.300">
    <property type="entry name" value="P-loop containing nucleotide triphosphate hydrolases"/>
    <property type="match status" value="1"/>
</dbReference>
<keyword evidence="9 11" id="KW-1133">Transmembrane helix</keyword>
<feature type="domain" description="ABC transporter" evidence="12">
    <location>
        <begin position="581"/>
        <end position="814"/>
    </location>
</feature>
<dbReference type="SMART" id="SM00382">
    <property type="entry name" value="AAA"/>
    <property type="match status" value="1"/>
</dbReference>
<keyword evidence="4 11" id="KW-0812">Transmembrane</keyword>
<evidence type="ECO:0000256" key="2">
    <source>
        <dbReference type="ARBA" id="ARBA00022448"/>
    </source>
</evidence>
<dbReference type="Gene3D" id="1.20.1560.10">
    <property type="entry name" value="ABC transporter type 1, transmembrane domain"/>
    <property type="match status" value="1"/>
</dbReference>
<dbReference type="SUPFAM" id="SSF52540">
    <property type="entry name" value="P-loop containing nucleoside triphosphate hydrolases"/>
    <property type="match status" value="1"/>
</dbReference>
<keyword evidence="7" id="KW-0788">Thiol protease</keyword>
<dbReference type="Pfam" id="PF00664">
    <property type="entry name" value="ABC_membrane"/>
    <property type="match status" value="1"/>
</dbReference>
<dbReference type="InterPro" id="IPR036640">
    <property type="entry name" value="ABC1_TM_sf"/>
</dbReference>
<dbReference type="InterPro" id="IPR005074">
    <property type="entry name" value="Peptidase_C39"/>
</dbReference>
<evidence type="ECO:0000256" key="3">
    <source>
        <dbReference type="ARBA" id="ARBA00022475"/>
    </source>
</evidence>
<sequence>MPFTFASQLLERITTHRVCTPTILQMEAVECGAACLGIILSYYGRIVPLPKLREDCGVSRDGSKAFNILKAAKNYGLNAKGLKVPFENLINLPPPYIVFWNFNHFLVLEGFGKKHVYLNDPATGRRSVSLEEFDGAYTGVVLVMEPGAGFQKGGKKNNIISALIARLHNSWGTILFCLFAGLLLTIPRLAVPAFSQVFVDEILVQERQEWLRPLLLGMILTAVLRALLAKVRLIYLRQLMVKLSVTMSGKFLWHILRLPVGFYAQRYAGEISSRVSINDTVAEILSGRLATTVIDAVMIVFFLLIMIQYNLMLSAIAVGFAAINILALKFISQTRVDTNLRLAQEQGKVYGVTVSGIQTIETIKASGLESDLFSRFAGYYAKALNVQQELGLQTQILTTLPVLLTSLTTASILVVGGLEVMSGKLSIGMLVAYQSLTLSFLEPVNSLVNFGSTLQELEADLNRLDDVLQNPIDVEVEKKEEGSRQKVRQPPSWTPLDARCFMPGNPFASHLRRETLPQCWLTTALAPLCRETRPPQWLRFPAMGDCRTRSLKAFPKGRAVGRRDFSLSTIAQDSFQLQGYIELRNITFGYSRLEPPLIENLSLSIQPGQRVAFVGKSGSGKSTIAKLICGLYEPWDGEIYFDGIPRRQTPRSVLANSLAMVEQDIFLFAGTVRDNITLWDSTVPNADFIQACQDAAIEDLILSMPGRYDAELIEGGMNISGGQRQRLEIARALVKNPTMLVLDEATSALDPQTELIIDQNLRRRGCTCIIVAHRLSTIRDSHEIIVLEAGKVVQRGTHEQLWQQGGTYTCLIKT</sequence>
<dbReference type="EMBL" id="RSCJ01000005">
    <property type="protein sequence ID" value="RUR84160.1"/>
    <property type="molecule type" value="Genomic_DNA"/>
</dbReference>
<dbReference type="AlphaFoldDB" id="A0A433NMA0"/>
<dbReference type="PROSITE" id="PS50929">
    <property type="entry name" value="ABC_TM1F"/>
    <property type="match status" value="1"/>
</dbReference>
<keyword evidence="16" id="KW-1185">Reference proteome</keyword>
<evidence type="ECO:0000256" key="8">
    <source>
        <dbReference type="ARBA" id="ARBA00022840"/>
    </source>
</evidence>
<dbReference type="PROSITE" id="PS00211">
    <property type="entry name" value="ABC_TRANSPORTER_1"/>
    <property type="match status" value="1"/>
</dbReference>
<keyword evidence="7" id="KW-0645">Protease</keyword>
<dbReference type="InterPro" id="IPR027417">
    <property type="entry name" value="P-loop_NTPase"/>
</dbReference>
<dbReference type="OrthoDB" id="9762778at2"/>
<dbReference type="GO" id="GO:0005886">
    <property type="term" value="C:plasma membrane"/>
    <property type="evidence" value="ECO:0007669"/>
    <property type="project" value="UniProtKB-SubCell"/>
</dbReference>
<keyword evidence="6" id="KW-0378">Hydrolase</keyword>
<dbReference type="Proteomes" id="UP000268857">
    <property type="component" value="Unassembled WGS sequence"/>
</dbReference>
<dbReference type="InterPro" id="IPR039421">
    <property type="entry name" value="Type_1_exporter"/>
</dbReference>
<comment type="caution">
    <text evidence="15">The sequence shown here is derived from an EMBL/GenBank/DDBJ whole genome shotgun (WGS) entry which is preliminary data.</text>
</comment>
<comment type="subcellular location">
    <subcellularLocation>
        <location evidence="1">Cell membrane</location>
        <topology evidence="1">Multi-pass membrane protein</topology>
    </subcellularLocation>
</comment>
<accession>A0A433NMA0</accession>
<dbReference type="InterPro" id="IPR011527">
    <property type="entry name" value="ABC1_TM_dom"/>
</dbReference>
<dbReference type="STRING" id="211165.GCA_000317285_01013"/>
<dbReference type="PROSITE" id="PS50893">
    <property type="entry name" value="ABC_TRANSPORTER_2"/>
    <property type="match status" value="1"/>
</dbReference>